<dbReference type="InterPro" id="IPR050559">
    <property type="entry name" value="P-Pant_transferase_sf"/>
</dbReference>
<proteinExistence type="inferred from homology"/>
<evidence type="ECO:0000256" key="1">
    <source>
        <dbReference type="ARBA" id="ARBA00010990"/>
    </source>
</evidence>
<dbReference type="Pfam" id="PF01648">
    <property type="entry name" value="ACPS"/>
    <property type="match status" value="1"/>
</dbReference>
<name>A0ABP8EPS5_9MICO</name>
<dbReference type="PANTHER" id="PTHR12215:SF10">
    <property type="entry name" value="L-AMINOADIPATE-SEMIALDEHYDE DEHYDROGENASE-PHOSPHOPANTETHEINYL TRANSFERASE"/>
    <property type="match status" value="1"/>
</dbReference>
<dbReference type="EMBL" id="BAABBA010000001">
    <property type="protein sequence ID" value="GAA4285947.1"/>
    <property type="molecule type" value="Genomic_DNA"/>
</dbReference>
<evidence type="ECO:0000313" key="5">
    <source>
        <dbReference type="Proteomes" id="UP001499841"/>
    </source>
</evidence>
<reference evidence="5" key="1">
    <citation type="journal article" date="2019" name="Int. J. Syst. Evol. Microbiol.">
        <title>The Global Catalogue of Microorganisms (GCM) 10K type strain sequencing project: providing services to taxonomists for standard genome sequencing and annotation.</title>
        <authorList>
            <consortium name="The Broad Institute Genomics Platform"/>
            <consortium name="The Broad Institute Genome Sequencing Center for Infectious Disease"/>
            <person name="Wu L."/>
            <person name="Ma J."/>
        </authorList>
    </citation>
    <scope>NUCLEOTIDE SEQUENCE [LARGE SCALE GENOMIC DNA]</scope>
    <source>
        <strain evidence="5">JCM 17459</strain>
    </source>
</reference>
<organism evidence="4 5">
    <name type="scientific">Georgenia daeguensis</name>
    <dbReference type="NCBI Taxonomy" id="908355"/>
    <lineage>
        <taxon>Bacteria</taxon>
        <taxon>Bacillati</taxon>
        <taxon>Actinomycetota</taxon>
        <taxon>Actinomycetes</taxon>
        <taxon>Micrococcales</taxon>
        <taxon>Bogoriellaceae</taxon>
        <taxon>Georgenia</taxon>
    </lineage>
</organism>
<dbReference type="PANTHER" id="PTHR12215">
    <property type="entry name" value="PHOSPHOPANTETHEINE TRANSFERASE"/>
    <property type="match status" value="1"/>
</dbReference>
<comment type="caution">
    <text evidence="4">The sequence shown here is derived from an EMBL/GenBank/DDBJ whole genome shotgun (WGS) entry which is preliminary data.</text>
</comment>
<protein>
    <recommendedName>
        <fullName evidence="3">4'-phosphopantetheinyl transferase domain-containing protein</fullName>
    </recommendedName>
</protein>
<dbReference type="SUPFAM" id="SSF56214">
    <property type="entry name" value="4'-phosphopantetheinyl transferase"/>
    <property type="match status" value="2"/>
</dbReference>
<dbReference type="RefSeq" id="WP_345036841.1">
    <property type="nucleotide sequence ID" value="NZ_BAABBA010000001.1"/>
</dbReference>
<keyword evidence="2" id="KW-0808">Transferase</keyword>
<evidence type="ECO:0000259" key="3">
    <source>
        <dbReference type="Pfam" id="PF01648"/>
    </source>
</evidence>
<sequence length="253" mass="25432">MGRAEVDVWLLPRPTVLPPLAWLDDAERTRAATLPPGRAAEFVAGRRLLRAVLGQRLGLPPDQVPLVARCPRCGDPHGQVRVLAGAPWHVSVSRSGPLVAVATAELPVGVDVESVAAVGAAPVADVVLSAAERERHSRLRAGERPADLARTWARKEAVLKALGAGLELAPSSFTLTVPVTTVGAPLDAPAVGASDGGVAVAVADLGDGEVGAVGAVAVVGVAGLAVRVHDGAAVLAGAGSGPAGSGEDVRPWS</sequence>
<gene>
    <name evidence="4" type="ORF">GCM10022262_03060</name>
</gene>
<dbReference type="Proteomes" id="UP001499841">
    <property type="component" value="Unassembled WGS sequence"/>
</dbReference>
<feature type="domain" description="4'-phosphopantetheinyl transferase" evidence="3">
    <location>
        <begin position="107"/>
        <end position="174"/>
    </location>
</feature>
<evidence type="ECO:0000256" key="2">
    <source>
        <dbReference type="ARBA" id="ARBA00022679"/>
    </source>
</evidence>
<keyword evidence="5" id="KW-1185">Reference proteome</keyword>
<dbReference type="InterPro" id="IPR037143">
    <property type="entry name" value="4-PPantetheinyl_Trfase_dom_sf"/>
</dbReference>
<evidence type="ECO:0000313" key="4">
    <source>
        <dbReference type="EMBL" id="GAA4285947.1"/>
    </source>
</evidence>
<accession>A0ABP8EPS5</accession>
<dbReference type="Gene3D" id="3.90.470.20">
    <property type="entry name" value="4'-phosphopantetheinyl transferase domain"/>
    <property type="match status" value="2"/>
</dbReference>
<comment type="similarity">
    <text evidence="1">Belongs to the P-Pant transferase superfamily. Gsp/Sfp/HetI/AcpT family.</text>
</comment>
<dbReference type="InterPro" id="IPR008278">
    <property type="entry name" value="4-PPantetheinyl_Trfase_dom"/>
</dbReference>